<evidence type="ECO:0000256" key="7">
    <source>
        <dbReference type="PIRNR" id="PIRNR000194"/>
    </source>
</evidence>
<evidence type="ECO:0000313" key="10">
    <source>
        <dbReference type="EMBL" id="RHW46954.1"/>
    </source>
</evidence>
<dbReference type="EMBL" id="QOCS01000009">
    <property type="protein sequence ID" value="RHW46954.1"/>
    <property type="molecule type" value="Genomic_DNA"/>
</dbReference>
<dbReference type="InterPro" id="IPR024072">
    <property type="entry name" value="DHFR-like_dom_sf"/>
</dbReference>
<sequence length="161" mass="18800">MLAFLWAEDQNHLIGQAGHLPWHLPNDLQYFKKVTWNHTIIMGHKTFLSLPHGPLPHRRNIVLSHNTQLQLPNVEVVCSKELLLKLIAQDSQVFIIGGSQVFAQFLDEVEYLYVTKIAHQFVGDVYMPQIDYSHFKLVQKQKGIVNENNAWTHEFMIYQRL</sequence>
<dbReference type="GO" id="GO:0006730">
    <property type="term" value="P:one-carbon metabolic process"/>
    <property type="evidence" value="ECO:0007669"/>
    <property type="project" value="UniProtKB-KW"/>
</dbReference>
<dbReference type="Proteomes" id="UP000284822">
    <property type="component" value="Unassembled WGS sequence"/>
</dbReference>
<dbReference type="GO" id="GO:0005829">
    <property type="term" value="C:cytosol"/>
    <property type="evidence" value="ECO:0007669"/>
    <property type="project" value="TreeGrafter"/>
</dbReference>
<evidence type="ECO:0000259" key="9">
    <source>
        <dbReference type="PROSITE" id="PS51330"/>
    </source>
</evidence>
<reference evidence="10 11" key="1">
    <citation type="submission" date="2018-07" db="EMBL/GenBank/DDBJ databases">
        <title>Genome sequences of six Lactobacillus spp. isolated from bumble bee guts.</title>
        <authorList>
            <person name="Motta E.V.S."/>
            <person name="Moran N.A."/>
        </authorList>
    </citation>
    <scope>NUCLEOTIDE SEQUENCE [LARGE SCALE GENOMIC DNA]</scope>
    <source>
        <strain evidence="10 11">LV-8.1</strain>
    </source>
</reference>
<dbReference type="PROSITE" id="PS00075">
    <property type="entry name" value="DHFR_1"/>
    <property type="match status" value="1"/>
</dbReference>
<comment type="function">
    <text evidence="7">Key enzyme in folate metabolism. Catalyzes an essential reaction for de novo glycine and purine synthesis, and for DNA precursor synthesis.</text>
</comment>
<organism evidence="10 11">
    <name type="scientific">Bombilactobacillus bombi</name>
    <dbReference type="NCBI Taxonomy" id="1303590"/>
    <lineage>
        <taxon>Bacteria</taxon>
        <taxon>Bacillati</taxon>
        <taxon>Bacillota</taxon>
        <taxon>Bacilli</taxon>
        <taxon>Lactobacillales</taxon>
        <taxon>Lactobacillaceae</taxon>
        <taxon>Bombilactobacillus</taxon>
    </lineage>
</organism>
<dbReference type="AlphaFoldDB" id="A0A3R6YJE0"/>
<evidence type="ECO:0000256" key="1">
    <source>
        <dbReference type="ARBA" id="ARBA00004903"/>
    </source>
</evidence>
<dbReference type="PRINTS" id="PR00070">
    <property type="entry name" value="DHFR"/>
</dbReference>
<dbReference type="GO" id="GO:0046452">
    <property type="term" value="P:dihydrofolate metabolic process"/>
    <property type="evidence" value="ECO:0007669"/>
    <property type="project" value="TreeGrafter"/>
</dbReference>
<dbReference type="InterPro" id="IPR001796">
    <property type="entry name" value="DHFR_dom"/>
</dbReference>
<dbReference type="PANTHER" id="PTHR48069">
    <property type="entry name" value="DIHYDROFOLATE REDUCTASE"/>
    <property type="match status" value="1"/>
</dbReference>
<gene>
    <name evidence="10" type="ORF">DS832_05575</name>
</gene>
<dbReference type="GO" id="GO:0050661">
    <property type="term" value="F:NADP binding"/>
    <property type="evidence" value="ECO:0007669"/>
    <property type="project" value="InterPro"/>
</dbReference>
<keyword evidence="4 7" id="KW-0554">One-carbon metabolism</keyword>
<dbReference type="RefSeq" id="WP_118910733.1">
    <property type="nucleotide sequence ID" value="NZ_QOCS01000009.1"/>
</dbReference>
<dbReference type="Gene3D" id="3.40.430.10">
    <property type="entry name" value="Dihydrofolate Reductase, subunit A"/>
    <property type="match status" value="1"/>
</dbReference>
<dbReference type="PROSITE" id="PS51330">
    <property type="entry name" value="DHFR_2"/>
    <property type="match status" value="1"/>
</dbReference>
<evidence type="ECO:0000313" key="11">
    <source>
        <dbReference type="Proteomes" id="UP000284822"/>
    </source>
</evidence>
<feature type="domain" description="DHFR" evidence="9">
    <location>
        <begin position="1"/>
        <end position="160"/>
    </location>
</feature>
<evidence type="ECO:0000256" key="3">
    <source>
        <dbReference type="ARBA" id="ARBA00012856"/>
    </source>
</evidence>
<dbReference type="Pfam" id="PF00186">
    <property type="entry name" value="DHFR_1"/>
    <property type="match status" value="1"/>
</dbReference>
<evidence type="ECO:0000256" key="8">
    <source>
        <dbReference type="RuleBase" id="RU004474"/>
    </source>
</evidence>
<dbReference type="CDD" id="cd00209">
    <property type="entry name" value="DHFR"/>
    <property type="match status" value="1"/>
</dbReference>
<name>A0A3R6YJE0_9LACO</name>
<protein>
    <recommendedName>
        <fullName evidence="3 7">Dihydrofolate reductase</fullName>
        <ecNumber evidence="3 7">1.5.1.3</ecNumber>
    </recommendedName>
</protein>
<dbReference type="PIRSF" id="PIRSF000194">
    <property type="entry name" value="DHFR"/>
    <property type="match status" value="1"/>
</dbReference>
<evidence type="ECO:0000256" key="2">
    <source>
        <dbReference type="ARBA" id="ARBA00009539"/>
    </source>
</evidence>
<keyword evidence="6 7" id="KW-0560">Oxidoreductase</keyword>
<proteinExistence type="inferred from homology"/>
<evidence type="ECO:0000256" key="5">
    <source>
        <dbReference type="ARBA" id="ARBA00022857"/>
    </source>
</evidence>
<dbReference type="EC" id="1.5.1.3" evidence="3 7"/>
<dbReference type="GO" id="GO:0004146">
    <property type="term" value="F:dihydrofolate reductase activity"/>
    <property type="evidence" value="ECO:0007669"/>
    <property type="project" value="UniProtKB-EC"/>
</dbReference>
<evidence type="ECO:0000256" key="4">
    <source>
        <dbReference type="ARBA" id="ARBA00022563"/>
    </source>
</evidence>
<evidence type="ECO:0000256" key="6">
    <source>
        <dbReference type="ARBA" id="ARBA00023002"/>
    </source>
</evidence>
<dbReference type="SUPFAM" id="SSF53597">
    <property type="entry name" value="Dihydrofolate reductase-like"/>
    <property type="match status" value="1"/>
</dbReference>
<dbReference type="PANTHER" id="PTHR48069:SF3">
    <property type="entry name" value="DIHYDROFOLATE REDUCTASE"/>
    <property type="match status" value="1"/>
</dbReference>
<dbReference type="UniPathway" id="UPA00077">
    <property type="reaction ID" value="UER00158"/>
</dbReference>
<comment type="pathway">
    <text evidence="1 7">Cofactor biosynthesis; tetrahydrofolate biosynthesis; 5,6,7,8-tetrahydrofolate from 7,8-dihydrofolate: step 1/1.</text>
</comment>
<comment type="caution">
    <text evidence="10">The sequence shown here is derived from an EMBL/GenBank/DDBJ whole genome shotgun (WGS) entry which is preliminary data.</text>
</comment>
<accession>A0A3R6YJE0</accession>
<dbReference type="GO" id="GO:0046655">
    <property type="term" value="P:folic acid metabolic process"/>
    <property type="evidence" value="ECO:0007669"/>
    <property type="project" value="TreeGrafter"/>
</dbReference>
<dbReference type="InterPro" id="IPR017925">
    <property type="entry name" value="DHFR_CS"/>
</dbReference>
<keyword evidence="5 7" id="KW-0521">NADP</keyword>
<comment type="similarity">
    <text evidence="2 7 8">Belongs to the dihydrofolate reductase family.</text>
</comment>
<dbReference type="GO" id="GO:0046654">
    <property type="term" value="P:tetrahydrofolate biosynthetic process"/>
    <property type="evidence" value="ECO:0007669"/>
    <property type="project" value="UniProtKB-UniPathway"/>
</dbReference>
<comment type="catalytic activity">
    <reaction evidence="7">
        <text>(6S)-5,6,7,8-tetrahydrofolate + NADP(+) = 7,8-dihydrofolate + NADPH + H(+)</text>
        <dbReference type="Rhea" id="RHEA:15009"/>
        <dbReference type="ChEBI" id="CHEBI:15378"/>
        <dbReference type="ChEBI" id="CHEBI:57451"/>
        <dbReference type="ChEBI" id="CHEBI:57453"/>
        <dbReference type="ChEBI" id="CHEBI:57783"/>
        <dbReference type="ChEBI" id="CHEBI:58349"/>
        <dbReference type="EC" id="1.5.1.3"/>
    </reaction>
</comment>
<dbReference type="InterPro" id="IPR012259">
    <property type="entry name" value="DHFR"/>
</dbReference>